<dbReference type="Proteomes" id="UP000030153">
    <property type="component" value="Unassembled WGS sequence"/>
</dbReference>
<name>A0A0A2UNZ2_9BACI</name>
<keyword evidence="2" id="KW-1185">Reference proteome</keyword>
<protein>
    <recommendedName>
        <fullName evidence="3">GIY-YIG domain-containing protein</fullName>
    </recommendedName>
</protein>
<evidence type="ECO:0000313" key="1">
    <source>
        <dbReference type="EMBL" id="KGP89664.1"/>
    </source>
</evidence>
<dbReference type="EMBL" id="AVBG01000026">
    <property type="protein sequence ID" value="KGP89664.1"/>
    <property type="molecule type" value="Genomic_DNA"/>
</dbReference>
<proteinExistence type="predicted"/>
<organism evidence="1 2">
    <name type="scientific">Pontibacillus chungwhensis BH030062</name>
    <dbReference type="NCBI Taxonomy" id="1385513"/>
    <lineage>
        <taxon>Bacteria</taxon>
        <taxon>Bacillati</taxon>
        <taxon>Bacillota</taxon>
        <taxon>Bacilli</taxon>
        <taxon>Bacillales</taxon>
        <taxon>Bacillaceae</taxon>
        <taxon>Pontibacillus</taxon>
    </lineage>
</organism>
<dbReference type="eggNOG" id="ENOG5034CAR">
    <property type="taxonomic scope" value="Bacteria"/>
</dbReference>
<evidence type="ECO:0008006" key="3">
    <source>
        <dbReference type="Google" id="ProtNLM"/>
    </source>
</evidence>
<evidence type="ECO:0000313" key="2">
    <source>
        <dbReference type="Proteomes" id="UP000030153"/>
    </source>
</evidence>
<dbReference type="AlphaFoldDB" id="A0A0A2UNZ2"/>
<gene>
    <name evidence="1" type="ORF">N780_10225</name>
</gene>
<comment type="caution">
    <text evidence="1">The sequence shown here is derived from an EMBL/GenBank/DDBJ whole genome shotgun (WGS) entry which is preliminary data.</text>
</comment>
<dbReference type="RefSeq" id="WP_036787863.1">
    <property type="nucleotide sequence ID" value="NZ_AVBG01000026.1"/>
</dbReference>
<dbReference type="SUPFAM" id="SSF82771">
    <property type="entry name" value="GIY-YIG endonuclease"/>
    <property type="match status" value="1"/>
</dbReference>
<reference evidence="1 2" key="1">
    <citation type="submission" date="2013-08" db="EMBL/GenBank/DDBJ databases">
        <title>Genome of Pontibacillus chungwhensis.</title>
        <authorList>
            <person name="Wang Q."/>
            <person name="Wang G."/>
        </authorList>
    </citation>
    <scope>NUCLEOTIDE SEQUENCE [LARGE SCALE GENOMIC DNA]</scope>
    <source>
        <strain evidence="1 2">BH030062</strain>
    </source>
</reference>
<dbReference type="InterPro" id="IPR035901">
    <property type="entry name" value="GIY-YIG_endonuc_sf"/>
</dbReference>
<dbReference type="OrthoDB" id="2451856at2"/>
<sequence length="243" mass="29016">MSFEYENQEHYLNFARKILKTNGLFIAKIDPFLAPVCKDLYQFSIRYEKTLNRLHFRLPYDVFTFYLRDVFSIDEFKELVRVFRQHRIDLNEIVNEVNPDFDYYERLYEVFYKPSDVSKLIQLQDESLDSTGFTESFKEMCEQQEYQKGLYFLYNRKSELIYIGKSTQNLGARVVTSSIERKGAYFASFAFPATKSDVHVYELYYISKLKPEHNAEGKEKDELTINLPELEESAMINIWKKES</sequence>
<accession>A0A0A2UNZ2</accession>